<evidence type="ECO:0000256" key="5">
    <source>
        <dbReference type="ARBA" id="ARBA00022692"/>
    </source>
</evidence>
<dbReference type="Proteomes" id="UP000262712">
    <property type="component" value="Chromosome"/>
</dbReference>
<dbReference type="Proteomes" id="UP000221222">
    <property type="component" value="Unassembled WGS sequence"/>
</dbReference>
<dbReference type="Pfam" id="PF01925">
    <property type="entry name" value="TauE"/>
    <property type="match status" value="1"/>
</dbReference>
<evidence type="ECO:0000256" key="1">
    <source>
        <dbReference type="ARBA" id="ARBA00004651"/>
    </source>
</evidence>
<dbReference type="InterPro" id="IPR002781">
    <property type="entry name" value="TM_pro_TauE-like"/>
</dbReference>
<gene>
    <name evidence="9" type="ORF">AMOL_0923</name>
    <name evidence="10" type="ORF">CPU12_06250</name>
</gene>
<dbReference type="KEGG" id="amol:AMOL_0923"/>
<keyword evidence="11" id="KW-1185">Reference proteome</keyword>
<dbReference type="PANTHER" id="PTHR30269:SF37">
    <property type="entry name" value="MEMBRANE TRANSPORTER PROTEIN"/>
    <property type="match status" value="1"/>
</dbReference>
<evidence type="ECO:0000256" key="8">
    <source>
        <dbReference type="RuleBase" id="RU363041"/>
    </source>
</evidence>
<keyword evidence="3" id="KW-0813">Transport</keyword>
<organism evidence="10 11">
    <name type="scientific">Malaciobacter molluscorum LMG 25693</name>
    <dbReference type="NCBI Taxonomy" id="870501"/>
    <lineage>
        <taxon>Bacteria</taxon>
        <taxon>Pseudomonadati</taxon>
        <taxon>Campylobacterota</taxon>
        <taxon>Epsilonproteobacteria</taxon>
        <taxon>Campylobacterales</taxon>
        <taxon>Arcobacteraceae</taxon>
        <taxon>Malaciobacter</taxon>
    </lineage>
</organism>
<reference evidence="9 12" key="2">
    <citation type="submission" date="2018-08" db="EMBL/GenBank/DDBJ databases">
        <title>Complete genome of the Arcobacter molluscorum type strain LMG 25693.</title>
        <authorList>
            <person name="Miller W.G."/>
            <person name="Yee E."/>
            <person name="Bono J.L."/>
        </authorList>
    </citation>
    <scope>NUCLEOTIDE SEQUENCE [LARGE SCALE GENOMIC DNA]</scope>
    <source>
        <strain evidence="9 12">CECT 7696</strain>
    </source>
</reference>
<dbReference type="PANTHER" id="PTHR30269">
    <property type="entry name" value="TRANSMEMBRANE PROTEIN YFCA"/>
    <property type="match status" value="1"/>
</dbReference>
<feature type="transmembrane region" description="Helical" evidence="8">
    <location>
        <begin position="196"/>
        <end position="216"/>
    </location>
</feature>
<proteinExistence type="inferred from homology"/>
<comment type="subcellular location">
    <subcellularLocation>
        <location evidence="1 8">Cell membrane</location>
        <topology evidence="1 8">Multi-pass membrane protein</topology>
    </subcellularLocation>
</comment>
<dbReference type="AlphaFoldDB" id="A0A2G1DII7"/>
<evidence type="ECO:0000313" key="11">
    <source>
        <dbReference type="Proteomes" id="UP000221222"/>
    </source>
</evidence>
<keyword evidence="5 8" id="KW-0812">Transmembrane</keyword>
<keyword evidence="7 8" id="KW-0472">Membrane</keyword>
<keyword evidence="6 8" id="KW-1133">Transmembrane helix</keyword>
<dbReference type="RefSeq" id="WP_099342240.1">
    <property type="nucleotide sequence ID" value="NZ_CP032098.1"/>
</dbReference>
<feature type="transmembrane region" description="Helical" evidence="8">
    <location>
        <begin position="132"/>
        <end position="155"/>
    </location>
</feature>
<evidence type="ECO:0000313" key="12">
    <source>
        <dbReference type="Proteomes" id="UP000262712"/>
    </source>
</evidence>
<dbReference type="GO" id="GO:0005886">
    <property type="term" value="C:plasma membrane"/>
    <property type="evidence" value="ECO:0007669"/>
    <property type="project" value="UniProtKB-SubCell"/>
</dbReference>
<accession>A0A2G1DII7</accession>
<protein>
    <recommendedName>
        <fullName evidence="8">Probable membrane transporter protein</fullName>
    </recommendedName>
</protein>
<dbReference type="InterPro" id="IPR052017">
    <property type="entry name" value="TSUP"/>
</dbReference>
<evidence type="ECO:0000256" key="2">
    <source>
        <dbReference type="ARBA" id="ARBA00009142"/>
    </source>
</evidence>
<comment type="similarity">
    <text evidence="2 8">Belongs to the 4-toluene sulfonate uptake permease (TSUP) (TC 2.A.102) family.</text>
</comment>
<dbReference type="EMBL" id="NXFY01000007">
    <property type="protein sequence ID" value="PHO18318.1"/>
    <property type="molecule type" value="Genomic_DNA"/>
</dbReference>
<evidence type="ECO:0000256" key="7">
    <source>
        <dbReference type="ARBA" id="ARBA00023136"/>
    </source>
</evidence>
<feature type="transmembrane region" description="Helical" evidence="8">
    <location>
        <begin position="99"/>
        <end position="120"/>
    </location>
</feature>
<evidence type="ECO:0000256" key="4">
    <source>
        <dbReference type="ARBA" id="ARBA00022475"/>
    </source>
</evidence>
<feature type="transmembrane region" description="Helical" evidence="8">
    <location>
        <begin position="228"/>
        <end position="246"/>
    </location>
</feature>
<keyword evidence="4 8" id="KW-1003">Cell membrane</keyword>
<sequence length="247" mass="27453">MDNFFIIALCLTLFFASTVHGAIGFGFGMISTPIIALFTDMQTTILYMLIPTMGANILSILSEGKFLEALRKFWFIIILMVLGSALGTVLLLYTNSDLFKLLLAAIIFLYLLQSVVKIEATFVSKYPRSSTYGLGVFGGMLSGLTNIVAPLMIMYTLEMKYTRKDTVQLSNLCFLFTKIGQITVFLLHGSFTVEDFNISMVGLAATFIGMFLGIKVKKLIDSKLYVKILKVLLFIIAFILVVQTISF</sequence>
<reference evidence="10 11" key="1">
    <citation type="submission" date="2017-09" db="EMBL/GenBank/DDBJ databases">
        <title>Arcobacter canalis sp. nov., a new species isolated from a water canal contaminated with urban sewage.</title>
        <authorList>
            <person name="Perez-Cataluna A."/>
            <person name="Salas-Masso N."/>
            <person name="Figueras M.J."/>
        </authorList>
    </citation>
    <scope>NUCLEOTIDE SEQUENCE [LARGE SCALE GENOMIC DNA]</scope>
    <source>
        <strain evidence="10 11">F98-3</strain>
    </source>
</reference>
<evidence type="ECO:0000256" key="3">
    <source>
        <dbReference type="ARBA" id="ARBA00022448"/>
    </source>
</evidence>
<dbReference type="EMBL" id="CP032098">
    <property type="protein sequence ID" value="AXX91916.1"/>
    <property type="molecule type" value="Genomic_DNA"/>
</dbReference>
<evidence type="ECO:0000313" key="9">
    <source>
        <dbReference type="EMBL" id="AXX91916.1"/>
    </source>
</evidence>
<evidence type="ECO:0000256" key="6">
    <source>
        <dbReference type="ARBA" id="ARBA00022989"/>
    </source>
</evidence>
<feature type="transmembrane region" description="Helical" evidence="8">
    <location>
        <begin position="73"/>
        <end position="93"/>
    </location>
</feature>
<evidence type="ECO:0000313" key="10">
    <source>
        <dbReference type="EMBL" id="PHO18318.1"/>
    </source>
</evidence>
<name>A0A2G1DII7_9BACT</name>
<feature type="transmembrane region" description="Helical" evidence="8">
    <location>
        <begin position="45"/>
        <end position="61"/>
    </location>
</feature>